<dbReference type="KEGG" id="gtt:GUITHDRAFT_114374"/>
<evidence type="ECO:0000313" key="12">
    <source>
        <dbReference type="EnsemblProtists" id="EKX39413"/>
    </source>
</evidence>
<dbReference type="EnsemblProtists" id="EKX39413">
    <property type="protein sequence ID" value="EKX39413"/>
    <property type="gene ID" value="GUITHDRAFT_114374"/>
</dbReference>
<comment type="similarity">
    <text evidence="1">Belongs to the methyltransferase superfamily. NTM1 family.</text>
</comment>
<keyword evidence="4" id="KW-0949">S-adenosyl-L-methionine</keyword>
<evidence type="ECO:0000256" key="2">
    <source>
        <dbReference type="ARBA" id="ARBA00022603"/>
    </source>
</evidence>
<dbReference type="Proteomes" id="UP000011087">
    <property type="component" value="Unassembled WGS sequence"/>
</dbReference>
<dbReference type="HOGENOM" id="CLU_957943_0_0_1"/>
<organism evidence="11">
    <name type="scientific">Guillardia theta (strain CCMP2712)</name>
    <name type="common">Cryptophyte</name>
    <dbReference type="NCBI Taxonomy" id="905079"/>
    <lineage>
        <taxon>Eukaryota</taxon>
        <taxon>Cryptophyceae</taxon>
        <taxon>Pyrenomonadales</taxon>
        <taxon>Geminigeraceae</taxon>
        <taxon>Guillardia</taxon>
    </lineage>
</organism>
<dbReference type="Gene3D" id="3.40.50.150">
    <property type="entry name" value="Vaccinia Virus protein VP39"/>
    <property type="match status" value="1"/>
</dbReference>
<comment type="catalytic activity">
    <reaction evidence="10">
        <text>N-terminal L-alanyl-L-prolyl-L-lysyl-[protein] + 3 S-adenosyl-L-methionine = N-terminal N,N,N-trimethyl-L-alanyl-L-prolyl-L-lysyl-[protein] + 3 S-adenosyl-L-homocysteine + 3 H(+)</text>
        <dbReference type="Rhea" id="RHEA:54712"/>
        <dbReference type="Rhea" id="RHEA-COMP:13785"/>
        <dbReference type="Rhea" id="RHEA-COMP:13971"/>
        <dbReference type="ChEBI" id="CHEBI:15378"/>
        <dbReference type="ChEBI" id="CHEBI:57856"/>
        <dbReference type="ChEBI" id="CHEBI:59789"/>
        <dbReference type="ChEBI" id="CHEBI:138057"/>
        <dbReference type="ChEBI" id="CHEBI:138315"/>
        <dbReference type="EC" id="2.1.1.244"/>
    </reaction>
</comment>
<dbReference type="STRING" id="905079.L1IT57"/>
<evidence type="ECO:0000256" key="5">
    <source>
        <dbReference type="ARBA" id="ARBA00039112"/>
    </source>
</evidence>
<evidence type="ECO:0000313" key="13">
    <source>
        <dbReference type="Proteomes" id="UP000011087"/>
    </source>
</evidence>
<dbReference type="InterPro" id="IPR020596">
    <property type="entry name" value="rRNA_Ade_Mease_Trfase_CS"/>
</dbReference>
<evidence type="ECO:0000256" key="9">
    <source>
        <dbReference type="ARBA" id="ARBA00047885"/>
    </source>
</evidence>
<evidence type="ECO:0000256" key="3">
    <source>
        <dbReference type="ARBA" id="ARBA00022679"/>
    </source>
</evidence>
<protein>
    <recommendedName>
        <fullName evidence="6">Alpha N-terminal protein methyltransferase 1</fullName>
        <ecNumber evidence="5">2.1.1.244</ecNumber>
    </recommendedName>
    <alternativeName>
        <fullName evidence="7">X-Pro-Lys N-terminal protein methyltransferase 1</fullName>
    </alternativeName>
</protein>
<dbReference type="GeneID" id="17296176"/>
<reference evidence="12" key="3">
    <citation type="submission" date="2015-06" db="UniProtKB">
        <authorList>
            <consortium name="EnsemblProtists"/>
        </authorList>
    </citation>
    <scope>IDENTIFICATION</scope>
</reference>
<dbReference type="eggNOG" id="KOG3178">
    <property type="taxonomic scope" value="Eukaryota"/>
</dbReference>
<dbReference type="CDD" id="cd02440">
    <property type="entry name" value="AdoMet_MTases"/>
    <property type="match status" value="1"/>
</dbReference>
<evidence type="ECO:0000256" key="6">
    <source>
        <dbReference type="ARBA" id="ARBA00039449"/>
    </source>
</evidence>
<keyword evidence="13" id="KW-1185">Reference proteome</keyword>
<keyword evidence="3" id="KW-0808">Transferase</keyword>
<dbReference type="PaxDb" id="55529-EKX39413"/>
<dbReference type="GO" id="GO:0071885">
    <property type="term" value="F:N-terminal protein N-methyltransferase activity"/>
    <property type="evidence" value="ECO:0007669"/>
    <property type="project" value="UniProtKB-EC"/>
</dbReference>
<dbReference type="RefSeq" id="XP_005826393.1">
    <property type="nucleotide sequence ID" value="XM_005826336.1"/>
</dbReference>
<dbReference type="Pfam" id="PF05891">
    <property type="entry name" value="Methyltransf_PK"/>
    <property type="match status" value="1"/>
</dbReference>
<evidence type="ECO:0000313" key="11">
    <source>
        <dbReference type="EMBL" id="EKX39413.1"/>
    </source>
</evidence>
<keyword evidence="2" id="KW-0489">Methyltransferase</keyword>
<evidence type="ECO:0000256" key="4">
    <source>
        <dbReference type="ARBA" id="ARBA00022691"/>
    </source>
</evidence>
<name>L1IT57_GUITC</name>
<dbReference type="GO" id="GO:0000179">
    <property type="term" value="F:rRNA (adenine-N6,N6-)-dimethyltransferase activity"/>
    <property type="evidence" value="ECO:0007669"/>
    <property type="project" value="InterPro"/>
</dbReference>
<accession>L1IT57</accession>
<reference evidence="13" key="2">
    <citation type="submission" date="2012-11" db="EMBL/GenBank/DDBJ databases">
        <authorList>
            <person name="Kuo A."/>
            <person name="Curtis B.A."/>
            <person name="Tanifuji G."/>
            <person name="Burki F."/>
            <person name="Gruber A."/>
            <person name="Irimia M."/>
            <person name="Maruyama S."/>
            <person name="Arias M.C."/>
            <person name="Ball S.G."/>
            <person name="Gile G.H."/>
            <person name="Hirakawa Y."/>
            <person name="Hopkins J.F."/>
            <person name="Rensing S.A."/>
            <person name="Schmutz J."/>
            <person name="Symeonidi A."/>
            <person name="Elias M."/>
            <person name="Eveleigh R.J."/>
            <person name="Herman E.K."/>
            <person name="Klute M.J."/>
            <person name="Nakayama T."/>
            <person name="Obornik M."/>
            <person name="Reyes-Prieto A."/>
            <person name="Armbrust E.V."/>
            <person name="Aves S.J."/>
            <person name="Beiko R.G."/>
            <person name="Coutinho P."/>
            <person name="Dacks J.B."/>
            <person name="Durnford D.G."/>
            <person name="Fast N.M."/>
            <person name="Green B.R."/>
            <person name="Grisdale C."/>
            <person name="Hempe F."/>
            <person name="Henrissat B."/>
            <person name="Hoppner M.P."/>
            <person name="Ishida K.-I."/>
            <person name="Kim E."/>
            <person name="Koreny L."/>
            <person name="Kroth P.G."/>
            <person name="Liu Y."/>
            <person name="Malik S.-B."/>
            <person name="Maier U.G."/>
            <person name="McRose D."/>
            <person name="Mock T."/>
            <person name="Neilson J.A."/>
            <person name="Onodera N.T."/>
            <person name="Poole A.M."/>
            <person name="Pritham E.J."/>
            <person name="Richards T.A."/>
            <person name="Rocap G."/>
            <person name="Roy S.W."/>
            <person name="Sarai C."/>
            <person name="Schaack S."/>
            <person name="Shirato S."/>
            <person name="Slamovits C.H."/>
            <person name="Spencer D.F."/>
            <person name="Suzuki S."/>
            <person name="Worden A.Z."/>
            <person name="Zauner S."/>
            <person name="Barry K."/>
            <person name="Bell C."/>
            <person name="Bharti A.K."/>
            <person name="Crow J.A."/>
            <person name="Grimwood J."/>
            <person name="Kramer R."/>
            <person name="Lindquist E."/>
            <person name="Lucas S."/>
            <person name="Salamov A."/>
            <person name="McFadden G.I."/>
            <person name="Lane C.E."/>
            <person name="Keeling P.J."/>
            <person name="Gray M.W."/>
            <person name="Grigoriev I.V."/>
            <person name="Archibald J.M."/>
        </authorList>
    </citation>
    <scope>NUCLEOTIDE SEQUENCE</scope>
    <source>
        <strain evidence="13">CCMP2712</strain>
    </source>
</reference>
<dbReference type="SUPFAM" id="SSF53335">
    <property type="entry name" value="S-adenosyl-L-methionine-dependent methyltransferases"/>
    <property type="match status" value="1"/>
</dbReference>
<dbReference type="EC" id="2.1.1.244" evidence="5"/>
<dbReference type="InterPro" id="IPR008576">
    <property type="entry name" value="MeTrfase_NTM1"/>
</dbReference>
<dbReference type="OMA" id="CALDCAC"/>
<dbReference type="AlphaFoldDB" id="L1IT57"/>
<sequence length="291" mass="33346">MCRKLTVLYVVVSCSERLMIKGIDDVGRFYTCHEELLRVQNENREKWYEANREWWVTGYGGTTDSEAMVGDDDGEEDCIESLRFLDRMLEKHPGKTLETAIDAGAGVGRVTRAVLLRRCKRVMLIEGDSQWSKQSKMYLGKKRAMRCEFKCARLDDLSPLPSNSADLVWIQWTLQYLTDQDVIKCLESLSKGLRRHGFLIVKENRPYGHARNDRFQMDTPDGENGRYDITRTDVHHRILFEKALEVSLDTPPADCIVQAGLTVEDSELGMETCSYCLRPKDNSKSVSTRSS</sequence>
<evidence type="ECO:0000256" key="1">
    <source>
        <dbReference type="ARBA" id="ARBA00009059"/>
    </source>
</evidence>
<reference evidence="11 13" key="1">
    <citation type="journal article" date="2012" name="Nature">
        <title>Algal genomes reveal evolutionary mosaicism and the fate of nucleomorphs.</title>
        <authorList>
            <consortium name="DOE Joint Genome Institute"/>
            <person name="Curtis B.A."/>
            <person name="Tanifuji G."/>
            <person name="Burki F."/>
            <person name="Gruber A."/>
            <person name="Irimia M."/>
            <person name="Maruyama S."/>
            <person name="Arias M.C."/>
            <person name="Ball S.G."/>
            <person name="Gile G.H."/>
            <person name="Hirakawa Y."/>
            <person name="Hopkins J.F."/>
            <person name="Kuo A."/>
            <person name="Rensing S.A."/>
            <person name="Schmutz J."/>
            <person name="Symeonidi A."/>
            <person name="Elias M."/>
            <person name="Eveleigh R.J."/>
            <person name="Herman E.K."/>
            <person name="Klute M.J."/>
            <person name="Nakayama T."/>
            <person name="Obornik M."/>
            <person name="Reyes-Prieto A."/>
            <person name="Armbrust E.V."/>
            <person name="Aves S.J."/>
            <person name="Beiko R.G."/>
            <person name="Coutinho P."/>
            <person name="Dacks J.B."/>
            <person name="Durnford D.G."/>
            <person name="Fast N.M."/>
            <person name="Green B.R."/>
            <person name="Grisdale C.J."/>
            <person name="Hempel F."/>
            <person name="Henrissat B."/>
            <person name="Hoppner M.P."/>
            <person name="Ishida K."/>
            <person name="Kim E."/>
            <person name="Koreny L."/>
            <person name="Kroth P.G."/>
            <person name="Liu Y."/>
            <person name="Malik S.B."/>
            <person name="Maier U.G."/>
            <person name="McRose D."/>
            <person name="Mock T."/>
            <person name="Neilson J.A."/>
            <person name="Onodera N.T."/>
            <person name="Poole A.M."/>
            <person name="Pritham E.J."/>
            <person name="Richards T.A."/>
            <person name="Rocap G."/>
            <person name="Roy S.W."/>
            <person name="Sarai C."/>
            <person name="Schaack S."/>
            <person name="Shirato S."/>
            <person name="Slamovits C.H."/>
            <person name="Spencer D.F."/>
            <person name="Suzuki S."/>
            <person name="Worden A.Z."/>
            <person name="Zauner S."/>
            <person name="Barry K."/>
            <person name="Bell C."/>
            <person name="Bharti A.K."/>
            <person name="Crow J.A."/>
            <person name="Grimwood J."/>
            <person name="Kramer R."/>
            <person name="Lindquist E."/>
            <person name="Lucas S."/>
            <person name="Salamov A."/>
            <person name="McFadden G.I."/>
            <person name="Lane C.E."/>
            <person name="Keeling P.J."/>
            <person name="Gray M.W."/>
            <person name="Grigoriev I.V."/>
            <person name="Archibald J.M."/>
        </authorList>
    </citation>
    <scope>NUCLEOTIDE SEQUENCE</scope>
    <source>
        <strain evidence="11 13">CCMP2712</strain>
    </source>
</reference>
<dbReference type="PANTHER" id="PTHR12753">
    <property type="entry name" value="AD-003 - RELATED"/>
    <property type="match status" value="1"/>
</dbReference>
<dbReference type="PROSITE" id="PS01131">
    <property type="entry name" value="RRNA_A_DIMETH"/>
    <property type="match status" value="1"/>
</dbReference>
<dbReference type="PANTHER" id="PTHR12753:SF0">
    <property type="entry name" value="ALPHA N-TERMINAL PROTEIN METHYLTRANSFERASE 1"/>
    <property type="match status" value="1"/>
</dbReference>
<evidence type="ECO:0000256" key="10">
    <source>
        <dbReference type="ARBA" id="ARBA00048167"/>
    </source>
</evidence>
<gene>
    <name evidence="11" type="ORF">GUITHDRAFT_114374</name>
</gene>
<evidence type="ECO:0000256" key="7">
    <source>
        <dbReference type="ARBA" id="ARBA00043129"/>
    </source>
</evidence>
<comment type="catalytic activity">
    <reaction evidence="9">
        <text>N-terminal L-prolyl-L-prolyl-L-lysyl-[protein] + 2 S-adenosyl-L-methionine = N-terminal N,N-dimethyl-L-prolyl-L-prolyl-L-lysyl-[protein] + 2 S-adenosyl-L-homocysteine + 2 H(+)</text>
        <dbReference type="Rhea" id="RHEA:54736"/>
        <dbReference type="Rhea" id="RHEA-COMP:13787"/>
        <dbReference type="Rhea" id="RHEA-COMP:13974"/>
        <dbReference type="ChEBI" id="CHEBI:15378"/>
        <dbReference type="ChEBI" id="CHEBI:57856"/>
        <dbReference type="ChEBI" id="CHEBI:59789"/>
        <dbReference type="ChEBI" id="CHEBI:138059"/>
        <dbReference type="ChEBI" id="CHEBI:138318"/>
        <dbReference type="EC" id="2.1.1.244"/>
    </reaction>
</comment>
<proteinExistence type="inferred from homology"/>
<dbReference type="GO" id="GO:0005737">
    <property type="term" value="C:cytoplasm"/>
    <property type="evidence" value="ECO:0007669"/>
    <property type="project" value="TreeGrafter"/>
</dbReference>
<dbReference type="InterPro" id="IPR029063">
    <property type="entry name" value="SAM-dependent_MTases_sf"/>
</dbReference>
<evidence type="ECO:0000256" key="8">
    <source>
        <dbReference type="ARBA" id="ARBA00047306"/>
    </source>
</evidence>
<dbReference type="EMBL" id="JH993039">
    <property type="protein sequence ID" value="EKX39413.1"/>
    <property type="molecule type" value="Genomic_DNA"/>
</dbReference>
<comment type="catalytic activity">
    <reaction evidence="8">
        <text>N-terminal L-seryl-L-prolyl-L-lysyl-[protein] + 3 S-adenosyl-L-methionine = N-terminal N,N,N-trimethyl-L-seryl-L-prolyl-L-lysyl-[protein] + 3 S-adenosyl-L-homocysteine + 3 H(+)</text>
        <dbReference type="Rhea" id="RHEA:54724"/>
        <dbReference type="Rhea" id="RHEA-COMP:13789"/>
        <dbReference type="Rhea" id="RHEA-COMP:13973"/>
        <dbReference type="ChEBI" id="CHEBI:15378"/>
        <dbReference type="ChEBI" id="CHEBI:57856"/>
        <dbReference type="ChEBI" id="CHEBI:59789"/>
        <dbReference type="ChEBI" id="CHEBI:138061"/>
        <dbReference type="ChEBI" id="CHEBI:138317"/>
        <dbReference type="EC" id="2.1.1.244"/>
    </reaction>
</comment>
<dbReference type="OrthoDB" id="1298661at2759"/>